<keyword evidence="1" id="KW-0472">Membrane</keyword>
<organism evidence="2">
    <name type="scientific">marine metagenome</name>
    <dbReference type="NCBI Taxonomy" id="408172"/>
    <lineage>
        <taxon>unclassified sequences</taxon>
        <taxon>metagenomes</taxon>
        <taxon>ecological metagenomes</taxon>
    </lineage>
</organism>
<reference evidence="2" key="1">
    <citation type="submission" date="2018-05" db="EMBL/GenBank/DDBJ databases">
        <authorList>
            <person name="Lanie J.A."/>
            <person name="Ng W.-L."/>
            <person name="Kazmierczak K.M."/>
            <person name="Andrzejewski T.M."/>
            <person name="Davidsen T.M."/>
            <person name="Wayne K.J."/>
            <person name="Tettelin H."/>
            <person name="Glass J.I."/>
            <person name="Rusch D."/>
            <person name="Podicherti R."/>
            <person name="Tsui H.-C.T."/>
            <person name="Winkler M.E."/>
        </authorList>
    </citation>
    <scope>NUCLEOTIDE SEQUENCE</scope>
</reference>
<feature type="transmembrane region" description="Helical" evidence="1">
    <location>
        <begin position="20"/>
        <end position="39"/>
    </location>
</feature>
<name>A0A381Y863_9ZZZZ</name>
<proteinExistence type="predicted"/>
<evidence type="ECO:0000256" key="1">
    <source>
        <dbReference type="SAM" id="Phobius"/>
    </source>
</evidence>
<dbReference type="EMBL" id="UINC01017610">
    <property type="protein sequence ID" value="SVA73204.1"/>
    <property type="molecule type" value="Genomic_DNA"/>
</dbReference>
<sequence>MEKDEVEIRDDAENWALKAFYIIFAGCIAFMLAAYIFAFN</sequence>
<evidence type="ECO:0000313" key="2">
    <source>
        <dbReference type="EMBL" id="SVA73204.1"/>
    </source>
</evidence>
<keyword evidence="1" id="KW-1133">Transmembrane helix</keyword>
<accession>A0A381Y863</accession>
<protein>
    <submittedName>
        <fullName evidence="2">Uncharacterized protein</fullName>
    </submittedName>
</protein>
<gene>
    <name evidence="2" type="ORF">METZ01_LOCUS126058</name>
</gene>
<dbReference type="AlphaFoldDB" id="A0A381Y863"/>
<keyword evidence="1" id="KW-0812">Transmembrane</keyword>